<dbReference type="AlphaFoldDB" id="A0AAN7ZCI6"/>
<gene>
    <name evidence="1" type="ORF">RRF57_010204</name>
</gene>
<accession>A0AAN7ZCI6</accession>
<evidence type="ECO:0000313" key="2">
    <source>
        <dbReference type="Proteomes" id="UP001305414"/>
    </source>
</evidence>
<dbReference type="Proteomes" id="UP001305414">
    <property type="component" value="Unassembled WGS sequence"/>
</dbReference>
<dbReference type="EMBL" id="JAWHQM010000042">
    <property type="protein sequence ID" value="KAK5634491.1"/>
    <property type="molecule type" value="Genomic_DNA"/>
</dbReference>
<organism evidence="1 2">
    <name type="scientific">Xylaria bambusicola</name>
    <dbReference type="NCBI Taxonomy" id="326684"/>
    <lineage>
        <taxon>Eukaryota</taxon>
        <taxon>Fungi</taxon>
        <taxon>Dikarya</taxon>
        <taxon>Ascomycota</taxon>
        <taxon>Pezizomycotina</taxon>
        <taxon>Sordariomycetes</taxon>
        <taxon>Xylariomycetidae</taxon>
        <taxon>Xylariales</taxon>
        <taxon>Xylariaceae</taxon>
        <taxon>Xylaria</taxon>
    </lineage>
</organism>
<protein>
    <submittedName>
        <fullName evidence="1">Uncharacterized protein</fullName>
    </submittedName>
</protein>
<name>A0AAN7ZCI6_9PEZI</name>
<sequence>MNHKETGDVARFSIVWQWYDSKFGPIPSFGTSTGVTQIWYNPSAAPSLAKPWPRFPIFFQDNRYYVLQSTISGTNRVRFARQIINQNLRRFGCGMEDAG</sequence>
<reference evidence="1 2" key="1">
    <citation type="submission" date="2023-10" db="EMBL/GenBank/DDBJ databases">
        <title>Draft genome sequence of Xylaria bambusicola isolate GMP-LS, the root and basal stem rot pathogen of sugarcane in Indonesia.</title>
        <authorList>
            <person name="Selvaraj P."/>
            <person name="Muralishankar V."/>
            <person name="Muruganantham S."/>
            <person name="Sp S."/>
            <person name="Haryani S."/>
            <person name="Lau K.J.X."/>
            <person name="Naqvi N.I."/>
        </authorList>
    </citation>
    <scope>NUCLEOTIDE SEQUENCE [LARGE SCALE GENOMIC DNA]</scope>
    <source>
        <strain evidence="1">GMP-LS</strain>
    </source>
</reference>
<comment type="caution">
    <text evidence="1">The sequence shown here is derived from an EMBL/GenBank/DDBJ whole genome shotgun (WGS) entry which is preliminary data.</text>
</comment>
<evidence type="ECO:0000313" key="1">
    <source>
        <dbReference type="EMBL" id="KAK5634491.1"/>
    </source>
</evidence>
<proteinExistence type="predicted"/>
<keyword evidence="2" id="KW-1185">Reference proteome</keyword>